<evidence type="ECO:0000313" key="2">
    <source>
        <dbReference type="Proteomes" id="UP000033519"/>
    </source>
</evidence>
<name>A0ABR5E082_9HYPH</name>
<dbReference type="EMBL" id="LAPV01000085">
    <property type="protein sequence ID" value="KKC33652.1"/>
    <property type="molecule type" value="Genomic_DNA"/>
</dbReference>
<dbReference type="Proteomes" id="UP000033519">
    <property type="component" value="Unassembled WGS sequence"/>
</dbReference>
<accession>A0ABR5E082</accession>
<proteinExistence type="predicted"/>
<sequence length="110" mass="12656">MLDEMQRKHIVDSVELDESDVKDEWPISIDTLLDELRQDGFAPNENSPVSMEKYLAKDCASVSTQSDRDIFWSMNNRFDTSRLTYSVGIRVDASCEFEGLWIAIHPEDPI</sequence>
<evidence type="ECO:0000313" key="1">
    <source>
        <dbReference type="EMBL" id="KKC33652.1"/>
    </source>
</evidence>
<protein>
    <submittedName>
        <fullName evidence="1">Uncharacterized protein</fullName>
    </submittedName>
</protein>
<comment type="caution">
    <text evidence="1">The sequence shown here is derived from an EMBL/GenBank/DDBJ whole genome shotgun (WGS) entry which is preliminary data.</text>
</comment>
<gene>
    <name evidence="1" type="ORF">WH91_07300</name>
</gene>
<reference evidence="1 2" key="1">
    <citation type="submission" date="2015-03" db="EMBL/GenBank/DDBJ databases">
        <authorList>
            <person name="Lepp D."/>
            <person name="Hassan Y.I."/>
            <person name="Li X.-Z."/>
            <person name="Zhou T."/>
        </authorList>
    </citation>
    <scope>NUCLEOTIDE SEQUENCE [LARGE SCALE GENOMIC DNA]</scope>
    <source>
        <strain evidence="1 2">Cr7-05</strain>
    </source>
</reference>
<keyword evidence="2" id="KW-1185">Reference proteome</keyword>
<organism evidence="1 2">
    <name type="scientific">Devosia psychrophila</name>
    <dbReference type="NCBI Taxonomy" id="728005"/>
    <lineage>
        <taxon>Bacteria</taxon>
        <taxon>Pseudomonadati</taxon>
        <taxon>Pseudomonadota</taxon>
        <taxon>Alphaproteobacteria</taxon>
        <taxon>Hyphomicrobiales</taxon>
        <taxon>Devosiaceae</taxon>
        <taxon>Devosia</taxon>
    </lineage>
</organism>